<sequence>MTVPRWDDPALKAGTMIKGALWLAAEVGEGGVFTKEQVRQAFPGISQADRRIRDLRDYGWVIHTNTDDASLASGEQRLVKIGTAVWDSNARREAAITTVSAKQRQATLAADNYQCSNCGIAGGEPYPEAPHQTAVLSVTLRTVALPDGTDAEQLVTLCKFCRAGTERSDRADIGRLLSDIRNLDKVDQDRIYRWIRRGHRGPTPLDRAWTTYRRMPTESKEQIIKDLGIS</sequence>
<keyword evidence="2" id="KW-1185">Reference proteome</keyword>
<evidence type="ECO:0000313" key="1">
    <source>
        <dbReference type="EMBL" id="TDD29998.1"/>
    </source>
</evidence>
<organism evidence="1 2">
    <name type="scientific">Kribbella turkmenica</name>
    <dbReference type="NCBI Taxonomy" id="2530375"/>
    <lineage>
        <taxon>Bacteria</taxon>
        <taxon>Bacillati</taxon>
        <taxon>Actinomycetota</taxon>
        <taxon>Actinomycetes</taxon>
        <taxon>Propionibacteriales</taxon>
        <taxon>Kribbellaceae</taxon>
        <taxon>Kribbella</taxon>
    </lineage>
</organism>
<dbReference type="RefSeq" id="WP_132315727.1">
    <property type="nucleotide sequence ID" value="NZ_SMKR01000006.1"/>
</dbReference>
<accession>A0A4R4XGD3</accession>
<dbReference type="EMBL" id="SMKR01000006">
    <property type="protein sequence ID" value="TDD29998.1"/>
    <property type="molecule type" value="Genomic_DNA"/>
</dbReference>
<dbReference type="Proteomes" id="UP000295172">
    <property type="component" value="Unassembled WGS sequence"/>
</dbReference>
<evidence type="ECO:0008006" key="3">
    <source>
        <dbReference type="Google" id="ProtNLM"/>
    </source>
</evidence>
<evidence type="ECO:0000313" key="2">
    <source>
        <dbReference type="Proteomes" id="UP000295172"/>
    </source>
</evidence>
<protein>
    <recommendedName>
        <fullName evidence="3">HNH endonuclease</fullName>
    </recommendedName>
</protein>
<dbReference type="OrthoDB" id="3823469at2"/>
<dbReference type="AlphaFoldDB" id="A0A4R4XGD3"/>
<proteinExistence type="predicted"/>
<name>A0A4R4XGD3_9ACTN</name>
<comment type="caution">
    <text evidence="1">The sequence shown here is derived from an EMBL/GenBank/DDBJ whole genome shotgun (WGS) entry which is preliminary data.</text>
</comment>
<gene>
    <name evidence="1" type="ORF">E1218_02385</name>
</gene>
<reference evidence="1 2" key="1">
    <citation type="submission" date="2019-02" db="EMBL/GenBank/DDBJ databases">
        <title>Draft genome sequences of novel Actinobacteria.</title>
        <authorList>
            <person name="Sahin N."/>
            <person name="Ay H."/>
            <person name="Saygin H."/>
        </authorList>
    </citation>
    <scope>NUCLEOTIDE SEQUENCE [LARGE SCALE GENOMIC DNA]</scope>
    <source>
        <strain evidence="1 2">16K104</strain>
    </source>
</reference>